<dbReference type="AlphaFoldDB" id="A0AAX6GN01"/>
<evidence type="ECO:0000313" key="3">
    <source>
        <dbReference type="EMBL" id="KAJ6829899.1"/>
    </source>
</evidence>
<organism evidence="2 4">
    <name type="scientific">Iris pallida</name>
    <name type="common">Sweet iris</name>
    <dbReference type="NCBI Taxonomy" id="29817"/>
    <lineage>
        <taxon>Eukaryota</taxon>
        <taxon>Viridiplantae</taxon>
        <taxon>Streptophyta</taxon>
        <taxon>Embryophyta</taxon>
        <taxon>Tracheophyta</taxon>
        <taxon>Spermatophyta</taxon>
        <taxon>Magnoliopsida</taxon>
        <taxon>Liliopsida</taxon>
        <taxon>Asparagales</taxon>
        <taxon>Iridaceae</taxon>
        <taxon>Iridoideae</taxon>
        <taxon>Irideae</taxon>
        <taxon>Iris</taxon>
    </lineage>
</organism>
<sequence>MRRRSRLLAGPESSDVGIGPARGSPGFCGADLQSEGTSTSRQGDAADLAESGPGRRVLVVDSGSRASLEAWSALLSSARGSSTLGGRRRSVASALHWSLEVGGDCRTMLTRGRGLAAAKLDLPGVEHGGDPRWGYGLDG</sequence>
<accession>A0AAX6GN01</accession>
<dbReference type="EMBL" id="JANAVB010018190">
    <property type="protein sequence ID" value="KAJ6829899.1"/>
    <property type="molecule type" value="Genomic_DNA"/>
</dbReference>
<reference evidence="2" key="2">
    <citation type="submission" date="2023-04" db="EMBL/GenBank/DDBJ databases">
        <authorList>
            <person name="Bruccoleri R.E."/>
            <person name="Oakeley E.J."/>
            <person name="Faust A.-M."/>
            <person name="Dessus-Babus S."/>
            <person name="Altorfer M."/>
            <person name="Burckhardt D."/>
            <person name="Oertli M."/>
            <person name="Naumann U."/>
            <person name="Petersen F."/>
            <person name="Wong J."/>
        </authorList>
    </citation>
    <scope>NUCLEOTIDE SEQUENCE</scope>
    <source>
        <strain evidence="2">GSM-AAB239-AS_SAM_17_03QT</strain>
        <tissue evidence="2">Leaf</tissue>
    </source>
</reference>
<protein>
    <submittedName>
        <fullName evidence="2">Cytochrome P450 superfamily protein isoform X4</fullName>
    </submittedName>
</protein>
<feature type="region of interest" description="Disordered" evidence="1">
    <location>
        <begin position="1"/>
        <end position="53"/>
    </location>
</feature>
<gene>
    <name evidence="2" type="ORF">M6B38_356155</name>
    <name evidence="3" type="ORF">M6B38_356815</name>
</gene>
<evidence type="ECO:0000256" key="1">
    <source>
        <dbReference type="SAM" id="MobiDB-lite"/>
    </source>
</evidence>
<evidence type="ECO:0000313" key="4">
    <source>
        <dbReference type="Proteomes" id="UP001140949"/>
    </source>
</evidence>
<dbReference type="Proteomes" id="UP001140949">
    <property type="component" value="Unassembled WGS sequence"/>
</dbReference>
<name>A0AAX6GN01_IRIPA</name>
<comment type="caution">
    <text evidence="2">The sequence shown here is derived from an EMBL/GenBank/DDBJ whole genome shotgun (WGS) entry which is preliminary data.</text>
</comment>
<dbReference type="EMBL" id="JANAVB010018196">
    <property type="protein sequence ID" value="KAJ6829892.1"/>
    <property type="molecule type" value="Genomic_DNA"/>
</dbReference>
<proteinExistence type="predicted"/>
<reference evidence="2" key="1">
    <citation type="journal article" date="2023" name="GigaByte">
        <title>Genome assembly of the bearded iris, Iris pallida Lam.</title>
        <authorList>
            <person name="Bruccoleri R.E."/>
            <person name="Oakeley E.J."/>
            <person name="Faust A.M.E."/>
            <person name="Altorfer M."/>
            <person name="Dessus-Babus S."/>
            <person name="Burckhardt D."/>
            <person name="Oertli M."/>
            <person name="Naumann U."/>
            <person name="Petersen F."/>
            <person name="Wong J."/>
        </authorList>
    </citation>
    <scope>NUCLEOTIDE SEQUENCE</scope>
    <source>
        <strain evidence="2">GSM-AAB239-AS_SAM_17_03QT</strain>
    </source>
</reference>
<keyword evidence="4" id="KW-1185">Reference proteome</keyword>
<evidence type="ECO:0000313" key="2">
    <source>
        <dbReference type="EMBL" id="KAJ6829892.1"/>
    </source>
</evidence>